<dbReference type="CDD" id="cd09917">
    <property type="entry name" value="F-box_SF"/>
    <property type="match status" value="1"/>
</dbReference>
<dbReference type="Proteomes" id="UP000275078">
    <property type="component" value="Unassembled WGS sequence"/>
</dbReference>
<dbReference type="PROSITE" id="PS50181">
    <property type="entry name" value="FBOX"/>
    <property type="match status" value="1"/>
</dbReference>
<organism evidence="3 4">
    <name type="scientific">Ascobolus immersus RN42</name>
    <dbReference type="NCBI Taxonomy" id="1160509"/>
    <lineage>
        <taxon>Eukaryota</taxon>
        <taxon>Fungi</taxon>
        <taxon>Dikarya</taxon>
        <taxon>Ascomycota</taxon>
        <taxon>Pezizomycotina</taxon>
        <taxon>Pezizomycetes</taxon>
        <taxon>Pezizales</taxon>
        <taxon>Ascobolaceae</taxon>
        <taxon>Ascobolus</taxon>
    </lineage>
</organism>
<dbReference type="SUPFAM" id="SSF81383">
    <property type="entry name" value="F-box domain"/>
    <property type="match status" value="1"/>
</dbReference>
<dbReference type="InterPro" id="IPR001810">
    <property type="entry name" value="F-box_dom"/>
</dbReference>
<gene>
    <name evidence="3" type="ORF">BJ508DRAFT_346217</name>
</gene>
<evidence type="ECO:0000313" key="4">
    <source>
        <dbReference type="Proteomes" id="UP000275078"/>
    </source>
</evidence>
<keyword evidence="4" id="KW-1185">Reference proteome</keyword>
<dbReference type="InterPro" id="IPR036047">
    <property type="entry name" value="F-box-like_dom_sf"/>
</dbReference>
<reference evidence="3 4" key="1">
    <citation type="journal article" date="2018" name="Nat. Ecol. Evol.">
        <title>Pezizomycetes genomes reveal the molecular basis of ectomycorrhizal truffle lifestyle.</title>
        <authorList>
            <person name="Murat C."/>
            <person name="Payen T."/>
            <person name="Noel B."/>
            <person name="Kuo A."/>
            <person name="Morin E."/>
            <person name="Chen J."/>
            <person name="Kohler A."/>
            <person name="Krizsan K."/>
            <person name="Balestrini R."/>
            <person name="Da Silva C."/>
            <person name="Montanini B."/>
            <person name="Hainaut M."/>
            <person name="Levati E."/>
            <person name="Barry K.W."/>
            <person name="Belfiori B."/>
            <person name="Cichocki N."/>
            <person name="Clum A."/>
            <person name="Dockter R.B."/>
            <person name="Fauchery L."/>
            <person name="Guy J."/>
            <person name="Iotti M."/>
            <person name="Le Tacon F."/>
            <person name="Lindquist E.A."/>
            <person name="Lipzen A."/>
            <person name="Malagnac F."/>
            <person name="Mello A."/>
            <person name="Molinier V."/>
            <person name="Miyauchi S."/>
            <person name="Poulain J."/>
            <person name="Riccioni C."/>
            <person name="Rubini A."/>
            <person name="Sitrit Y."/>
            <person name="Splivallo R."/>
            <person name="Traeger S."/>
            <person name="Wang M."/>
            <person name="Zifcakova L."/>
            <person name="Wipf D."/>
            <person name="Zambonelli A."/>
            <person name="Paolocci F."/>
            <person name="Nowrousian M."/>
            <person name="Ottonello S."/>
            <person name="Baldrian P."/>
            <person name="Spatafora J.W."/>
            <person name="Henrissat B."/>
            <person name="Nagy L.G."/>
            <person name="Aury J.M."/>
            <person name="Wincker P."/>
            <person name="Grigoriev I.V."/>
            <person name="Bonfante P."/>
            <person name="Martin F.M."/>
        </authorList>
    </citation>
    <scope>NUCLEOTIDE SEQUENCE [LARGE SCALE GENOMIC DNA]</scope>
    <source>
        <strain evidence="3 4">RN42</strain>
    </source>
</reference>
<proteinExistence type="predicted"/>
<feature type="compositionally biased region" description="Acidic residues" evidence="1">
    <location>
        <begin position="268"/>
        <end position="283"/>
    </location>
</feature>
<dbReference type="OrthoDB" id="435188at2759"/>
<evidence type="ECO:0000256" key="1">
    <source>
        <dbReference type="SAM" id="MobiDB-lite"/>
    </source>
</evidence>
<evidence type="ECO:0000313" key="3">
    <source>
        <dbReference type="EMBL" id="RPA81211.1"/>
    </source>
</evidence>
<name>A0A3N4IAJ2_ASCIM</name>
<sequence>MSQNRDLQSEYLRHQGYVSRNGTRPDHEYAINGWMKYHLQKLSEYFADMLNEPKTTIFSLPTELRLNIYDWCSVFALLQLSHTCKLFYEEINAHPSIYKKAFGYWKELETDTEWKHWCKKHKYASLSFNGTDLRIGNYFVTNPNCKLNINLISRLDGDQEGRLFMREGYWNNKTTQFGEYKTRWGFCAVCWYITPTDVFGYTEFLFDTLEGLRQCAEMCEWCGENLTCDRGPSCPCKNNVVFWKRLIANRGDYEEHCDKHYEHPYADSDSDEDEDEYMEEPEE</sequence>
<dbReference type="AlphaFoldDB" id="A0A3N4IAJ2"/>
<evidence type="ECO:0000259" key="2">
    <source>
        <dbReference type="PROSITE" id="PS50181"/>
    </source>
</evidence>
<protein>
    <recommendedName>
        <fullName evidence="2">F-box domain-containing protein</fullName>
    </recommendedName>
</protein>
<feature type="domain" description="F-box" evidence="2">
    <location>
        <begin position="54"/>
        <end position="101"/>
    </location>
</feature>
<dbReference type="EMBL" id="ML119681">
    <property type="protein sequence ID" value="RPA81211.1"/>
    <property type="molecule type" value="Genomic_DNA"/>
</dbReference>
<feature type="region of interest" description="Disordered" evidence="1">
    <location>
        <begin position="262"/>
        <end position="283"/>
    </location>
</feature>
<accession>A0A3N4IAJ2</accession>